<evidence type="ECO:0000313" key="5">
    <source>
        <dbReference type="EMBL" id="KKN52837.1"/>
    </source>
</evidence>
<dbReference type="PROSITE" id="PS51149">
    <property type="entry name" value="GLY_RADICAL_2"/>
    <property type="match status" value="1"/>
</dbReference>
<dbReference type="PROSITE" id="PS51554">
    <property type="entry name" value="PFL"/>
    <property type="match status" value="1"/>
</dbReference>
<dbReference type="GO" id="GO:0005829">
    <property type="term" value="C:cytosol"/>
    <property type="evidence" value="ECO:0007669"/>
    <property type="project" value="TreeGrafter"/>
</dbReference>
<dbReference type="GO" id="GO:0016829">
    <property type="term" value="F:lyase activity"/>
    <property type="evidence" value="ECO:0007669"/>
    <property type="project" value="UniProtKB-KW"/>
</dbReference>
<dbReference type="InterPro" id="IPR010098">
    <property type="entry name" value="PFL2/GDeHydtase_fam"/>
</dbReference>
<comment type="caution">
    <text evidence="5">The sequence shown here is derived from an EMBL/GenBank/DDBJ whole genome shotgun (WGS) entry which is preliminary data.</text>
</comment>
<dbReference type="PROSITE" id="PS00850">
    <property type="entry name" value="GLY_RADICAL_1"/>
    <property type="match status" value="1"/>
</dbReference>
<dbReference type="Pfam" id="PF01228">
    <property type="entry name" value="Gly_radical"/>
    <property type="match status" value="1"/>
</dbReference>
<gene>
    <name evidence="5" type="ORF">LCGC14_0608340</name>
</gene>
<dbReference type="Gene3D" id="3.20.70.20">
    <property type="match status" value="1"/>
</dbReference>
<dbReference type="AlphaFoldDB" id="A0A0F9RSM8"/>
<proteinExistence type="predicted"/>
<feature type="domain" description="PFL" evidence="4">
    <location>
        <begin position="13"/>
        <end position="670"/>
    </location>
</feature>
<dbReference type="InterPro" id="IPR019777">
    <property type="entry name" value="Form_AcTrfase_GR_CS"/>
</dbReference>
<dbReference type="PANTHER" id="PTHR43641:SF2">
    <property type="entry name" value="DEHYDRATASE YBIW-RELATED"/>
    <property type="match status" value="1"/>
</dbReference>
<dbReference type="InterPro" id="IPR004184">
    <property type="entry name" value="PFL_dom"/>
</dbReference>
<dbReference type="NCBIfam" id="TIGR01774">
    <property type="entry name" value="PFL2-3"/>
    <property type="match status" value="1"/>
</dbReference>
<keyword evidence="2" id="KW-0456">Lyase</keyword>
<dbReference type="PANTHER" id="PTHR43641">
    <property type="entry name" value="FORMATE ACETYLTRANSFERASE 3-RELATED"/>
    <property type="match status" value="1"/>
</dbReference>
<dbReference type="Pfam" id="PF02901">
    <property type="entry name" value="PFL-like"/>
    <property type="match status" value="1"/>
</dbReference>
<dbReference type="InterPro" id="IPR051215">
    <property type="entry name" value="GRE"/>
</dbReference>
<evidence type="ECO:0000259" key="3">
    <source>
        <dbReference type="PROSITE" id="PS51149"/>
    </source>
</evidence>
<dbReference type="SUPFAM" id="SSF51998">
    <property type="entry name" value="PFL-like glycyl radical enzymes"/>
    <property type="match status" value="1"/>
</dbReference>
<evidence type="ECO:0000256" key="1">
    <source>
        <dbReference type="ARBA" id="ARBA00022818"/>
    </source>
</evidence>
<dbReference type="InterPro" id="IPR001150">
    <property type="entry name" value="Gly_radical"/>
</dbReference>
<evidence type="ECO:0000259" key="4">
    <source>
        <dbReference type="PROSITE" id="PS51554"/>
    </source>
</evidence>
<dbReference type="EMBL" id="LAZR01001002">
    <property type="protein sequence ID" value="KKN52837.1"/>
    <property type="molecule type" value="Genomic_DNA"/>
</dbReference>
<reference evidence="5" key="1">
    <citation type="journal article" date="2015" name="Nature">
        <title>Complex archaea that bridge the gap between prokaryotes and eukaryotes.</title>
        <authorList>
            <person name="Spang A."/>
            <person name="Saw J.H."/>
            <person name="Jorgensen S.L."/>
            <person name="Zaremba-Niedzwiedzka K."/>
            <person name="Martijn J."/>
            <person name="Lind A.E."/>
            <person name="van Eijk R."/>
            <person name="Schleper C."/>
            <person name="Guy L."/>
            <person name="Ettema T.J."/>
        </authorList>
    </citation>
    <scope>NUCLEOTIDE SEQUENCE</scope>
</reference>
<accession>A0A0F9RSM8</accession>
<name>A0A0F9RSM8_9ZZZZ</name>
<evidence type="ECO:0008006" key="6">
    <source>
        <dbReference type="Google" id="ProtNLM"/>
    </source>
</evidence>
<sequence length="792" mass="89733">MQINQITSSYYSDRILKMKDKVIKQPREICIERARLITKSYKKTKGENPIIRYAKAINDLLNNMTIKIWDDEFIVGNRCTKFVGTPLYPEVRIDTIEQDLELYNKREIQKFILTEADKKVLKETIIPYWKFEEETVRSRFYSNLSDELKELMMMLLYIVDTNLTNGVGHFFPGHKNVLENGIDGLIQQAKKKKKDFSRDREKNTFLDSVIIVLDGVKSYIQRFSKLSKKMAENERDLHRRKELFEISDICANISGNTPNTFKEALQLICFTHVIAGLEDGGFAISIGRLDQTLYPYYTKDRKESKITVNEVKFLIECFYLKLTSLWNYVLHKGIVAAEGPPISQNLTIGGVDKDGKNATNELSYLLLESYSSLKTVQPAFSVRVHEKTPSDLILKAGEAIKSGASIALFNDSVMIPGLVKLGYTLEDAREYAPIGCVEPAHPYKTFGCTNATQLNIVKCLELTLNNGVDMFTKKNYGIKNSRHIQSFEDLWSEFAAQLKFFVANLVKTMVSLEKAIAELTPKPFLSATTNGCIDSGLDVASGGAIYDFTTTQLIGLATVSDSLTVIKQIIFEEKLLSYDELTFMLLKNYRGSHRGKKGEEWRQIFINRVPKFGNDNEQADKITRNVVKLFCEELVKHKNYRGGSYNPGIYSTSFHLALGFFTAASANGRKSRDPLSNGICPSTGMDKNGPTAILNSIMKLENELMTNGNSVTLDFHPSAFKLDLFLPLIRSYFKRYGGYHIQFNIAGKETMLNAQNFPEKYASLVVRIAGYPVLFNDLSKIAQDSIIARTEF</sequence>
<organism evidence="5">
    <name type="scientific">marine sediment metagenome</name>
    <dbReference type="NCBI Taxonomy" id="412755"/>
    <lineage>
        <taxon>unclassified sequences</taxon>
        <taxon>metagenomes</taxon>
        <taxon>ecological metagenomes</taxon>
    </lineage>
</organism>
<feature type="domain" description="Glycine radical" evidence="3">
    <location>
        <begin position="677"/>
        <end position="792"/>
    </location>
</feature>
<protein>
    <recommendedName>
        <fullName evidence="6">PFL domain-containing protein</fullName>
    </recommendedName>
</protein>
<evidence type="ECO:0000256" key="2">
    <source>
        <dbReference type="ARBA" id="ARBA00023239"/>
    </source>
</evidence>
<keyword evidence="1" id="KW-0556">Organic radical</keyword>